<dbReference type="InterPro" id="IPR003737">
    <property type="entry name" value="GlcNAc_PI_deacetylase-related"/>
</dbReference>
<proteinExistence type="predicted"/>
<dbReference type="InterPro" id="IPR024078">
    <property type="entry name" value="LmbE-like_dom_sf"/>
</dbReference>
<dbReference type="Proteomes" id="UP000199564">
    <property type="component" value="Unassembled WGS sequence"/>
</dbReference>
<name>A0A1I5H0A3_9BACT</name>
<accession>A0A1I5H0A3</accession>
<dbReference type="AlphaFoldDB" id="A0A1I5H0A3"/>
<sequence length="821" mass="92325">MLNPKLTHCLLAFVASLISYQLQSQSLPSSELYHELLKIEETKRVLYVAAHPDDENTRLISYLANEEMAQVAYLSLTRGDGGQNLIGPELGIGLGQIRTQELLKARETDGGRQFFTRAKDFGYSKNPDETLTNWEKEQILADVVWVIRKFRPDIIITRFNTIPGVTHGHHTTSAILAEEAFDLAGDPKAFPDQLKYVEVWQPKRIFWNAYNFRGEFVEEEGQIYHAFPTGNFNPLLGQTYSQIAADSRTMHKSQGFGSTAGIGEALDHIQFTKGEEFIDTPFDGVKSRWNELSNSKEVQDLLKKTIKDFDLINPESNLQNLLALRRAFATQKSKATWFLEKKEALDRLILQVLGIDFEFNTNKETGFPGSEVQGFFIFNNPSISAVENLEFEVFNSILKGEKDQISNNQPVEIDVNFKIPDNASFSQPYWLKDYKEGDAMYTVKDQTLIGKPFNDIQIGGNVNFTLGGEQFSFPVQLFHKFNDQVDGEVKQPFTIIPKIDLSLSKEAVFQLPTSNPTLEVTVNFRGQISDGKLNFKGLEPNQYQILEVTDNPVLKQRIYKVGFLPNGKGKKVITAQYITSDGAVFDQITHHIRYKHIPNLTYFTTAEVALIQEDWKVSGDVLGYIPGAGDDVPQVLEALGYQVKMIGPADYTVEKLAEFKTIIVGIRAYNTNLDLASNQQALMGYVRSGGNLIVQYNTSSPLLTNQLGPYPFTITRDRVSVEGAAVQVDYQHPLLKGPNKITASDFEDWIQERGLYFAGRLSEEYSTPLVMNDPGEDPKTGSLIYAKYGKGTYVYTGLSFFRELPAAVPGAIKLFINLIEQ</sequence>
<protein>
    <submittedName>
        <fullName evidence="1">GlcNAc-PI de-N-acetylase</fullName>
    </submittedName>
</protein>
<dbReference type="PANTHER" id="PTHR12993:SF11">
    <property type="entry name" value="N-ACETYLGLUCOSAMINYL-PHOSPHATIDYLINOSITOL DE-N-ACETYLASE"/>
    <property type="match status" value="1"/>
</dbReference>
<dbReference type="SUPFAM" id="SSF52317">
    <property type="entry name" value="Class I glutamine amidotransferase-like"/>
    <property type="match status" value="1"/>
</dbReference>
<evidence type="ECO:0000313" key="1">
    <source>
        <dbReference type="EMBL" id="SFO41261.1"/>
    </source>
</evidence>
<evidence type="ECO:0000313" key="2">
    <source>
        <dbReference type="Proteomes" id="UP000199564"/>
    </source>
</evidence>
<gene>
    <name evidence="1" type="ORF">SAMN04488519_106175</name>
</gene>
<dbReference type="PANTHER" id="PTHR12993">
    <property type="entry name" value="N-ACETYLGLUCOSAMINYL-PHOSPHATIDYLINOSITOL DE-N-ACETYLASE-RELATED"/>
    <property type="match status" value="1"/>
</dbReference>
<dbReference type="STRING" id="226506.SAMN04488519_106175"/>
<dbReference type="InterPro" id="IPR029062">
    <property type="entry name" value="Class_I_gatase-like"/>
</dbReference>
<reference evidence="2" key="1">
    <citation type="submission" date="2016-10" db="EMBL/GenBank/DDBJ databases">
        <authorList>
            <person name="Varghese N."/>
            <person name="Submissions S."/>
        </authorList>
    </citation>
    <scope>NUCLEOTIDE SEQUENCE [LARGE SCALE GENOMIC DNA]</scope>
    <source>
        <strain evidence="2">DSM 15282</strain>
    </source>
</reference>
<dbReference type="Gene3D" id="3.40.50.10320">
    <property type="entry name" value="LmbE-like"/>
    <property type="match status" value="1"/>
</dbReference>
<dbReference type="Pfam" id="PF02585">
    <property type="entry name" value="PIG-L"/>
    <property type="match status" value="1"/>
</dbReference>
<keyword evidence="2" id="KW-1185">Reference proteome</keyword>
<dbReference type="SUPFAM" id="SSF102588">
    <property type="entry name" value="LmbE-like"/>
    <property type="match status" value="1"/>
</dbReference>
<dbReference type="EMBL" id="FOVW01000006">
    <property type="protein sequence ID" value="SFO41261.1"/>
    <property type="molecule type" value="Genomic_DNA"/>
</dbReference>
<dbReference type="GO" id="GO:0016811">
    <property type="term" value="F:hydrolase activity, acting on carbon-nitrogen (but not peptide) bonds, in linear amides"/>
    <property type="evidence" value="ECO:0007669"/>
    <property type="project" value="TreeGrafter"/>
</dbReference>
<organism evidence="1 2">
    <name type="scientific">Algoriphagus ornithinivorans</name>
    <dbReference type="NCBI Taxonomy" id="226506"/>
    <lineage>
        <taxon>Bacteria</taxon>
        <taxon>Pseudomonadati</taxon>
        <taxon>Bacteroidota</taxon>
        <taxon>Cytophagia</taxon>
        <taxon>Cytophagales</taxon>
        <taxon>Cyclobacteriaceae</taxon>
        <taxon>Algoriphagus</taxon>
    </lineage>
</organism>
<dbReference type="RefSeq" id="WP_091654061.1">
    <property type="nucleotide sequence ID" value="NZ_FOVW01000006.1"/>
</dbReference>